<evidence type="ECO:0000259" key="8">
    <source>
        <dbReference type="Pfam" id="PF12706"/>
    </source>
</evidence>
<reference evidence="10" key="1">
    <citation type="journal article" date="2019" name="Int. J. Syst. Evol. Microbiol.">
        <title>The Global Catalogue of Microorganisms (GCM) 10K type strain sequencing project: providing services to taxonomists for standard genome sequencing and annotation.</title>
        <authorList>
            <consortium name="The Broad Institute Genomics Platform"/>
            <consortium name="The Broad Institute Genome Sequencing Center for Infectious Disease"/>
            <person name="Wu L."/>
            <person name="Ma J."/>
        </authorList>
    </citation>
    <scope>NUCLEOTIDE SEQUENCE [LARGE SCALE GENOMIC DNA]</scope>
    <source>
        <strain evidence="10">KCTC 42964</strain>
    </source>
</reference>
<comment type="similarity">
    <text evidence="2 6">Belongs to the PqqB family.</text>
</comment>
<gene>
    <name evidence="6 9" type="primary">pqqB</name>
    <name evidence="9" type="ORF">ACFOGJ_02585</name>
</gene>
<feature type="domain" description="Metallo-beta-lactamase" evidence="8">
    <location>
        <begin position="59"/>
        <end position="276"/>
    </location>
</feature>
<evidence type="ECO:0000313" key="9">
    <source>
        <dbReference type="EMBL" id="MFC3226096.1"/>
    </source>
</evidence>
<evidence type="ECO:0000313" key="10">
    <source>
        <dbReference type="Proteomes" id="UP001595528"/>
    </source>
</evidence>
<dbReference type="SUPFAM" id="SSF56281">
    <property type="entry name" value="Metallo-hydrolase/oxidoreductase"/>
    <property type="match status" value="1"/>
</dbReference>
<dbReference type="HAMAP" id="MF_00653">
    <property type="entry name" value="PQQ_syn_PqqB"/>
    <property type="match status" value="1"/>
</dbReference>
<comment type="pathway">
    <text evidence="1 6">Cofactor biosynthesis; pyrroloquinoline quinone biosynthesis.</text>
</comment>
<evidence type="ECO:0000256" key="5">
    <source>
        <dbReference type="ARBA" id="ARBA00022905"/>
    </source>
</evidence>
<evidence type="ECO:0000256" key="1">
    <source>
        <dbReference type="ARBA" id="ARBA00004886"/>
    </source>
</evidence>
<dbReference type="RefSeq" id="WP_379897882.1">
    <property type="nucleotide sequence ID" value="NZ_JBHRTR010000007.1"/>
</dbReference>
<protein>
    <recommendedName>
        <fullName evidence="3 6">Coenzyme PQQ synthesis protein B</fullName>
    </recommendedName>
    <alternativeName>
        <fullName evidence="6">Pyrroloquinoline quinone biosynthesis protein B</fullName>
    </alternativeName>
</protein>
<name>A0ABV7KUQ7_9PROT</name>
<evidence type="ECO:0000256" key="6">
    <source>
        <dbReference type="HAMAP-Rule" id="MF_00653"/>
    </source>
</evidence>
<dbReference type="Pfam" id="PF12706">
    <property type="entry name" value="Lactamase_B_2"/>
    <property type="match status" value="1"/>
</dbReference>
<dbReference type="NCBIfam" id="TIGR02108">
    <property type="entry name" value="PQQ_syn_pqqB"/>
    <property type="match status" value="1"/>
</dbReference>
<feature type="region of interest" description="Disordered" evidence="7">
    <location>
        <begin position="30"/>
        <end position="57"/>
    </location>
</feature>
<comment type="function">
    <text evidence="6">May be involved in the transport of PQQ or its precursor to the periplasm.</text>
</comment>
<evidence type="ECO:0000256" key="2">
    <source>
        <dbReference type="ARBA" id="ARBA00008481"/>
    </source>
</evidence>
<dbReference type="InterPro" id="IPR011842">
    <property type="entry name" value="PQQ_synth_PqqB"/>
</dbReference>
<accession>A0ABV7KUQ7</accession>
<evidence type="ECO:0000256" key="4">
    <source>
        <dbReference type="ARBA" id="ARBA00022448"/>
    </source>
</evidence>
<dbReference type="EMBL" id="JBHRTR010000007">
    <property type="protein sequence ID" value="MFC3226096.1"/>
    <property type="molecule type" value="Genomic_DNA"/>
</dbReference>
<dbReference type="Proteomes" id="UP001595528">
    <property type="component" value="Unassembled WGS sequence"/>
</dbReference>
<proteinExistence type="inferred from homology"/>
<evidence type="ECO:0000256" key="3">
    <source>
        <dbReference type="ARBA" id="ARBA00015084"/>
    </source>
</evidence>
<sequence>MHVIVLGAAAGGGFPQWNDGAPVARRAWAGDPAAPRRTQSSIAVTADPPGRPGPDGTRRWVLFNCSPDIRQQIIATPGLHPGPGLRQSPIADIVLTNGDIDHIGGLLTLRERTAFGLWASAAIHGILRDNPIFNVLADGVVDRRVLPLQETATIAGLEVTLFPVPGKVPLYLEGAEVEIGGESEATVGVAVRDPQTGGLLHYVPGCAAMPDHLKRRLAQGDALLFDGTLWTDDEMVALGVGQKTGRRMGHMSISGADGTLAKLADLPVAHRLFVHINTTNPVLLADSPERQAVEAAGWQVAEDGTELQL</sequence>
<organism evidence="9 10">
    <name type="scientific">Marinibaculum pumilum</name>
    <dbReference type="NCBI Taxonomy" id="1766165"/>
    <lineage>
        <taxon>Bacteria</taxon>
        <taxon>Pseudomonadati</taxon>
        <taxon>Pseudomonadota</taxon>
        <taxon>Alphaproteobacteria</taxon>
        <taxon>Rhodospirillales</taxon>
        <taxon>Rhodospirillaceae</taxon>
        <taxon>Marinibaculum</taxon>
    </lineage>
</organism>
<dbReference type="InterPro" id="IPR001279">
    <property type="entry name" value="Metallo-B-lactamas"/>
</dbReference>
<comment type="caution">
    <text evidence="9">The sequence shown here is derived from an EMBL/GenBank/DDBJ whole genome shotgun (WGS) entry which is preliminary data.</text>
</comment>
<keyword evidence="10" id="KW-1185">Reference proteome</keyword>
<keyword evidence="4 6" id="KW-0813">Transport</keyword>
<evidence type="ECO:0000256" key="7">
    <source>
        <dbReference type="SAM" id="MobiDB-lite"/>
    </source>
</evidence>
<keyword evidence="5 6" id="KW-0884">PQQ biosynthesis</keyword>
<dbReference type="Gene3D" id="3.60.15.10">
    <property type="entry name" value="Ribonuclease Z/Hydroxyacylglutathione hydrolase-like"/>
    <property type="match status" value="1"/>
</dbReference>
<dbReference type="InterPro" id="IPR036866">
    <property type="entry name" value="RibonucZ/Hydroxyglut_hydro"/>
</dbReference>